<evidence type="ECO:0000313" key="3">
    <source>
        <dbReference type="Proteomes" id="UP000198882"/>
    </source>
</evidence>
<dbReference type="Proteomes" id="UP000198882">
    <property type="component" value="Unassembled WGS sequence"/>
</dbReference>
<dbReference type="Gene3D" id="3.40.50.300">
    <property type="entry name" value="P-loop containing nucleotide triphosphate hydrolases"/>
    <property type="match status" value="1"/>
</dbReference>
<reference evidence="3" key="1">
    <citation type="submission" date="2016-10" db="EMBL/GenBank/DDBJ databases">
        <authorList>
            <person name="Varghese N."/>
            <person name="Submissions S."/>
        </authorList>
    </citation>
    <scope>NUCLEOTIDE SEQUENCE [LARGE SCALE GENOMIC DNA]</scope>
    <source>
        <strain evidence="3">B4,CECT 8067,JCM 17497</strain>
    </source>
</reference>
<proteinExistence type="predicted"/>
<organism evidence="2 3">
    <name type="scientific">Natronorubrum texcoconense</name>
    <dbReference type="NCBI Taxonomy" id="1095776"/>
    <lineage>
        <taxon>Archaea</taxon>
        <taxon>Methanobacteriati</taxon>
        <taxon>Methanobacteriota</taxon>
        <taxon>Stenosarchaea group</taxon>
        <taxon>Halobacteria</taxon>
        <taxon>Halobacteriales</taxon>
        <taxon>Natrialbaceae</taxon>
        <taxon>Natronorubrum</taxon>
    </lineage>
</organism>
<sequence>MSDSQQPVKDIQSTDAEQVEDTITDLQQQYRRRQRHTERAEQDARLRKILDQARKALADAADHDLESLLHAAHWIVRDHEDIETVLRPDYDGLEPQVKSRFREQIALRDQGETPDSAVKELETLFHIALELELVYGVNDMTWYEPVRFSKIDPAPGKASTSGEVTPVGRIRVGADEPIGPGDRRPIIEHKSCEHVLTVALPRQGKDSTNVSLCANLKEEHQYKWISLWDDGRDETNMIATPNDEQPIQEGLEELNQEPTAYDTNVYVPAMSGLPSELPGNFEPFTIGVDDLTGKLILQLGGFSADRNTISRVEQALSEAKTAKSDEVAVLVDRLEKYAEEVEATVTIRHLADDEMTSDDLDDGEELVHDDGGATEIRYEMDADDVLRECAQTVLHLAGEGLLADSDAETNLDMTEIVKRKDRVATLNCNYLEDRNEPLKYIITNLWLRLLLRVRDKDKSLPRVALEVRELKQIAPSKMTIVDYASEVRPLRQTLYEIATQGGSRRILMLGSTQKLNDVAKPVRSNMPYKVFLKLDNGLIKTMNDEMDFPYDLCQQLKGFEQGQGALKVDEDFFWPIWWRGAPCGLGDGDVPFERRYGLAYGFRVRSHEDDRWSAEYADENDWWADSDGTACSSDEPPAVDEWYLLESDFEDCVRPETLDAESVKRFAERRQTYDVPNDLTFQRTSIANESREMRLERLGQAKEREMAEMMNGQTVPIKTDGGMTEEYRPPETLRKWLEYSTERRQKLLHSLSEVERGEITNRKSLSHHTGIPEGTIAEYLADSELLGACVEKKSGVYSLTSMGEKAIGIQWSEL</sequence>
<feature type="region of interest" description="Disordered" evidence="1">
    <location>
        <begin position="1"/>
        <end position="21"/>
    </location>
</feature>
<feature type="compositionally biased region" description="Polar residues" evidence="1">
    <location>
        <begin position="1"/>
        <end position="16"/>
    </location>
</feature>
<gene>
    <name evidence="2" type="ORF">SAMN04515672_0146</name>
</gene>
<name>A0A1G9H8F5_9EURY</name>
<dbReference type="AlphaFoldDB" id="A0A1G9H8F5"/>
<accession>A0A1G9H8F5</accession>
<dbReference type="OrthoDB" id="230420at2157"/>
<keyword evidence="3" id="KW-1185">Reference proteome</keyword>
<dbReference type="EMBL" id="FNFE01000011">
    <property type="protein sequence ID" value="SDL09236.1"/>
    <property type="molecule type" value="Genomic_DNA"/>
</dbReference>
<evidence type="ECO:0000256" key="1">
    <source>
        <dbReference type="SAM" id="MobiDB-lite"/>
    </source>
</evidence>
<dbReference type="InterPro" id="IPR027417">
    <property type="entry name" value="P-loop_NTPase"/>
</dbReference>
<evidence type="ECO:0000313" key="2">
    <source>
        <dbReference type="EMBL" id="SDL09236.1"/>
    </source>
</evidence>
<dbReference type="STRING" id="1095776.SAMN04515672_0146"/>
<dbReference type="RefSeq" id="WP_090312423.1">
    <property type="nucleotide sequence ID" value="NZ_FNFE01000011.1"/>
</dbReference>
<protein>
    <submittedName>
        <fullName evidence="2">Uncharacterized protein</fullName>
    </submittedName>
</protein>